<dbReference type="HOGENOM" id="CLU_109858_0_0_1"/>
<dbReference type="PANTHER" id="PTHR23423">
    <property type="entry name" value="ORGANIC SOLUTE TRANSPORTER-RELATED"/>
    <property type="match status" value="1"/>
</dbReference>
<name>H2XYW7_CIOIN</name>
<organism evidence="6 7">
    <name type="scientific">Ciona intestinalis</name>
    <name type="common">Transparent sea squirt</name>
    <name type="synonym">Ascidia intestinalis</name>
    <dbReference type="NCBI Taxonomy" id="7719"/>
    <lineage>
        <taxon>Eukaryota</taxon>
        <taxon>Metazoa</taxon>
        <taxon>Chordata</taxon>
        <taxon>Tunicata</taxon>
        <taxon>Ascidiacea</taxon>
        <taxon>Phlebobranchia</taxon>
        <taxon>Cionidae</taxon>
        <taxon>Ciona</taxon>
    </lineage>
</organism>
<keyword evidence="2 5" id="KW-0812">Transmembrane</keyword>
<evidence type="ECO:0000256" key="2">
    <source>
        <dbReference type="ARBA" id="ARBA00022692"/>
    </source>
</evidence>
<evidence type="ECO:0000313" key="7">
    <source>
        <dbReference type="Proteomes" id="UP000008144"/>
    </source>
</evidence>
<comment type="subcellular location">
    <subcellularLocation>
        <location evidence="1">Membrane</location>
        <topology evidence="1">Multi-pass membrane protein</topology>
    </subcellularLocation>
</comment>
<dbReference type="GO" id="GO:0016020">
    <property type="term" value="C:membrane"/>
    <property type="evidence" value="ECO:0007669"/>
    <property type="project" value="UniProtKB-SubCell"/>
</dbReference>
<evidence type="ECO:0000313" key="6">
    <source>
        <dbReference type="Ensembl" id="ENSCINP00000034851.1"/>
    </source>
</evidence>
<dbReference type="OMA" id="CFFPAGN"/>
<dbReference type="GeneTree" id="ENSGT00730000113390"/>
<feature type="transmembrane region" description="Helical" evidence="5">
    <location>
        <begin position="30"/>
        <end position="51"/>
    </location>
</feature>
<proteinExistence type="predicted"/>
<dbReference type="EMBL" id="EAAA01002063">
    <property type="status" value="NOT_ANNOTATED_CDS"/>
    <property type="molecule type" value="Genomic_DNA"/>
</dbReference>
<reference evidence="6" key="3">
    <citation type="submission" date="2025-08" db="UniProtKB">
        <authorList>
            <consortium name="Ensembl"/>
        </authorList>
    </citation>
    <scope>IDENTIFICATION</scope>
</reference>
<keyword evidence="7" id="KW-1185">Reference proteome</keyword>
<dbReference type="Ensembl" id="ENSCINT00000031339.1">
    <property type="protein sequence ID" value="ENSCINP00000034851.1"/>
    <property type="gene ID" value="ENSCING00000018652.1"/>
</dbReference>
<evidence type="ECO:0000256" key="4">
    <source>
        <dbReference type="ARBA" id="ARBA00023136"/>
    </source>
</evidence>
<reference evidence="6" key="4">
    <citation type="submission" date="2025-09" db="UniProtKB">
        <authorList>
            <consortium name="Ensembl"/>
        </authorList>
    </citation>
    <scope>IDENTIFICATION</scope>
</reference>
<dbReference type="InParanoid" id="H2XYW7"/>
<accession>H2XYW7</accession>
<evidence type="ECO:0000256" key="1">
    <source>
        <dbReference type="ARBA" id="ARBA00004141"/>
    </source>
</evidence>
<reference evidence="6" key="2">
    <citation type="journal article" date="2008" name="Genome Biol.">
        <title>Improved genome assembly and evidence-based global gene model set for the chordate Ciona intestinalis: new insight into intron and operon populations.</title>
        <authorList>
            <person name="Satou Y."/>
            <person name="Mineta K."/>
            <person name="Ogasawara M."/>
            <person name="Sasakura Y."/>
            <person name="Shoguchi E."/>
            <person name="Ueno K."/>
            <person name="Yamada L."/>
            <person name="Matsumoto J."/>
            <person name="Wasserscheid J."/>
            <person name="Dewar K."/>
            <person name="Wiley G.B."/>
            <person name="Macmil S.L."/>
            <person name="Roe B.A."/>
            <person name="Zeller R.W."/>
            <person name="Hastings K.E."/>
            <person name="Lemaire P."/>
            <person name="Lindquist E."/>
            <person name="Endo T."/>
            <person name="Hotta K."/>
            <person name="Inaba K."/>
        </authorList>
    </citation>
    <scope>NUCLEOTIDE SEQUENCE [LARGE SCALE GENOMIC DNA]</scope>
    <source>
        <strain evidence="6">wild type</strain>
    </source>
</reference>
<protein>
    <submittedName>
        <fullName evidence="6">Uncharacterized protein</fullName>
    </submittedName>
</protein>
<dbReference type="InterPro" id="IPR005178">
    <property type="entry name" value="Ostalpha/TMEM184C"/>
</dbReference>
<dbReference type="AlphaFoldDB" id="H2XYW7"/>
<feature type="transmembrane region" description="Helical" evidence="5">
    <location>
        <begin position="63"/>
        <end position="80"/>
    </location>
</feature>
<keyword evidence="4 5" id="KW-0472">Membrane</keyword>
<dbReference type="Pfam" id="PF03619">
    <property type="entry name" value="Solute_trans_a"/>
    <property type="match status" value="1"/>
</dbReference>
<evidence type="ECO:0000256" key="5">
    <source>
        <dbReference type="SAM" id="Phobius"/>
    </source>
</evidence>
<sequence>MATITVGIYIEEVFYLKSNLKLSYRRRLSLLQAGIPTVFAVSSVVGCFFPAGNVMIDFVCSVYFGFGLHALLVLMVNYYGGQTQLLRRFEGRYVQTNTGPFCCCCFCLPSFKMTNTVYVTSTRFLQKQLPSIMVRNIPSSIHTTHRLIL</sequence>
<reference evidence="7" key="1">
    <citation type="journal article" date="2002" name="Science">
        <title>The draft genome of Ciona intestinalis: insights into chordate and vertebrate origins.</title>
        <authorList>
            <person name="Dehal P."/>
            <person name="Satou Y."/>
            <person name="Campbell R.K."/>
            <person name="Chapman J."/>
            <person name="Degnan B."/>
            <person name="De Tomaso A."/>
            <person name="Davidson B."/>
            <person name="Di Gregorio A."/>
            <person name="Gelpke M."/>
            <person name="Goodstein D.M."/>
            <person name="Harafuji N."/>
            <person name="Hastings K.E."/>
            <person name="Ho I."/>
            <person name="Hotta K."/>
            <person name="Huang W."/>
            <person name="Kawashima T."/>
            <person name="Lemaire P."/>
            <person name="Martinez D."/>
            <person name="Meinertzhagen I.A."/>
            <person name="Necula S."/>
            <person name="Nonaka M."/>
            <person name="Putnam N."/>
            <person name="Rash S."/>
            <person name="Saiga H."/>
            <person name="Satake M."/>
            <person name="Terry A."/>
            <person name="Yamada L."/>
            <person name="Wang H.G."/>
            <person name="Awazu S."/>
            <person name="Azumi K."/>
            <person name="Boore J."/>
            <person name="Branno M."/>
            <person name="Chin-Bow S."/>
            <person name="DeSantis R."/>
            <person name="Doyle S."/>
            <person name="Francino P."/>
            <person name="Keys D.N."/>
            <person name="Haga S."/>
            <person name="Hayashi H."/>
            <person name="Hino K."/>
            <person name="Imai K.S."/>
            <person name="Inaba K."/>
            <person name="Kano S."/>
            <person name="Kobayashi K."/>
            <person name="Kobayashi M."/>
            <person name="Lee B.I."/>
            <person name="Makabe K.W."/>
            <person name="Manohar C."/>
            <person name="Matassi G."/>
            <person name="Medina M."/>
            <person name="Mochizuki Y."/>
            <person name="Mount S."/>
            <person name="Morishita T."/>
            <person name="Miura S."/>
            <person name="Nakayama A."/>
            <person name="Nishizaka S."/>
            <person name="Nomoto H."/>
            <person name="Ohta F."/>
            <person name="Oishi K."/>
            <person name="Rigoutsos I."/>
            <person name="Sano M."/>
            <person name="Sasaki A."/>
            <person name="Sasakura Y."/>
            <person name="Shoguchi E."/>
            <person name="Shin-i T."/>
            <person name="Spagnuolo A."/>
            <person name="Stainier D."/>
            <person name="Suzuki M.M."/>
            <person name="Tassy O."/>
            <person name="Takatori N."/>
            <person name="Tokuoka M."/>
            <person name="Yagi K."/>
            <person name="Yoshizaki F."/>
            <person name="Wada S."/>
            <person name="Zhang C."/>
            <person name="Hyatt P.D."/>
            <person name="Larimer F."/>
            <person name="Detter C."/>
            <person name="Doggett N."/>
            <person name="Glavina T."/>
            <person name="Hawkins T."/>
            <person name="Richardson P."/>
            <person name="Lucas S."/>
            <person name="Kohara Y."/>
            <person name="Levine M."/>
            <person name="Satoh N."/>
            <person name="Rokhsar D.S."/>
        </authorList>
    </citation>
    <scope>NUCLEOTIDE SEQUENCE [LARGE SCALE GENOMIC DNA]</scope>
</reference>
<dbReference type="Proteomes" id="UP000008144">
    <property type="component" value="Chromosome 5"/>
</dbReference>
<evidence type="ECO:0000256" key="3">
    <source>
        <dbReference type="ARBA" id="ARBA00022989"/>
    </source>
</evidence>
<keyword evidence="3 5" id="KW-1133">Transmembrane helix</keyword>